<dbReference type="GO" id="GO:0003677">
    <property type="term" value="F:DNA binding"/>
    <property type="evidence" value="ECO:0007669"/>
    <property type="project" value="InterPro"/>
</dbReference>
<organism evidence="3 4">
    <name type="scientific">Bombilactobacillus bombi</name>
    <dbReference type="NCBI Taxonomy" id="1303590"/>
    <lineage>
        <taxon>Bacteria</taxon>
        <taxon>Bacillati</taxon>
        <taxon>Bacillota</taxon>
        <taxon>Bacilli</taxon>
        <taxon>Lactobacillales</taxon>
        <taxon>Lactobacillaceae</taxon>
        <taxon>Bombilactobacillus</taxon>
    </lineage>
</organism>
<evidence type="ECO:0000313" key="4">
    <source>
        <dbReference type="Proteomes" id="UP000284822"/>
    </source>
</evidence>
<dbReference type="PANTHER" id="PTHR43236:SF1">
    <property type="entry name" value="BLL7220 PROTEIN"/>
    <property type="match status" value="1"/>
</dbReference>
<dbReference type="SMART" id="SM00530">
    <property type="entry name" value="HTH_XRE"/>
    <property type="match status" value="1"/>
</dbReference>
<dbReference type="PROSITE" id="PS50943">
    <property type="entry name" value="HTH_CROC1"/>
    <property type="match status" value="1"/>
</dbReference>
<dbReference type="InterPro" id="IPR010982">
    <property type="entry name" value="Lambda_DNA-bd_dom_sf"/>
</dbReference>
<sequence>MRSVKMFYGENIKLLRNLHGMSRRSLAVELNCSEQTIGQYERGVLNPKMKNIIDMSAYFAVKSSFFYSKLPVKDTIPEKNIAYRSRDRDVRKKTLEGSTKLKLASSIIEFCESSFNLKASPLLTAIDEVNSIKNKQENSDLSKNQIESYANITRNLLGIKSNSELLYNLELNGVYVIESDALSYADAYSVWSRNNDNRLIRPFIVLGNSTTLVRRIFDLAHELGHLVIHYDVDMNNLEKEEFLRCEKEANEFASAFLLPQNEVSSWIKMVIHKGDPDAYIPVKQKYYVSLATAAYRAYELGYLSKQENSRFFASRYRKHYVYKEPFDDKMPLTKPGKIMALFEIYNKKIEPFSNVLNDFSIEPQFLSDVFCLPEDLITKLVTKKPSYYNNIIEF</sequence>
<comment type="similarity">
    <text evidence="1">Belongs to the short-chain fatty acyl-CoA assimilation regulator (ScfR) family.</text>
</comment>
<comment type="caution">
    <text evidence="3">The sequence shown here is derived from an EMBL/GenBank/DDBJ whole genome shotgun (WGS) entry which is preliminary data.</text>
</comment>
<dbReference type="Gene3D" id="1.10.260.40">
    <property type="entry name" value="lambda repressor-like DNA-binding domains"/>
    <property type="match status" value="1"/>
</dbReference>
<dbReference type="PANTHER" id="PTHR43236">
    <property type="entry name" value="ANTITOXIN HIGA1"/>
    <property type="match status" value="1"/>
</dbReference>
<dbReference type="CDD" id="cd00093">
    <property type="entry name" value="HTH_XRE"/>
    <property type="match status" value="1"/>
</dbReference>
<proteinExistence type="inferred from homology"/>
<dbReference type="Gene3D" id="1.10.10.2910">
    <property type="match status" value="1"/>
</dbReference>
<accession>A0A3R6ZUW7</accession>
<feature type="domain" description="HTH cro/C1-type" evidence="2">
    <location>
        <begin position="12"/>
        <end position="66"/>
    </location>
</feature>
<dbReference type="Pfam" id="PF01381">
    <property type="entry name" value="HTH_3"/>
    <property type="match status" value="1"/>
</dbReference>
<evidence type="ECO:0000313" key="3">
    <source>
        <dbReference type="EMBL" id="RHW46099.1"/>
    </source>
</evidence>
<evidence type="ECO:0000259" key="2">
    <source>
        <dbReference type="PROSITE" id="PS50943"/>
    </source>
</evidence>
<protein>
    <recommendedName>
        <fullName evidence="2">HTH cro/C1-type domain-containing protein</fullName>
    </recommendedName>
</protein>
<evidence type="ECO:0000256" key="1">
    <source>
        <dbReference type="ARBA" id="ARBA00007227"/>
    </source>
</evidence>
<dbReference type="Proteomes" id="UP000284822">
    <property type="component" value="Unassembled WGS sequence"/>
</dbReference>
<dbReference type="InterPro" id="IPR010359">
    <property type="entry name" value="IrrE_HExxH"/>
</dbReference>
<dbReference type="EMBL" id="QOCS01000014">
    <property type="protein sequence ID" value="RHW46099.1"/>
    <property type="molecule type" value="Genomic_DNA"/>
</dbReference>
<gene>
    <name evidence="3" type="ORF">DS832_07050</name>
</gene>
<dbReference type="InterPro" id="IPR052345">
    <property type="entry name" value="Rad_response_metalloprotease"/>
</dbReference>
<dbReference type="InterPro" id="IPR001387">
    <property type="entry name" value="Cro/C1-type_HTH"/>
</dbReference>
<reference evidence="3 4" key="1">
    <citation type="submission" date="2018-07" db="EMBL/GenBank/DDBJ databases">
        <title>Genome sequences of six Lactobacillus spp. isolated from bumble bee guts.</title>
        <authorList>
            <person name="Motta E.V.S."/>
            <person name="Moran N.A."/>
        </authorList>
    </citation>
    <scope>NUCLEOTIDE SEQUENCE [LARGE SCALE GENOMIC DNA]</scope>
    <source>
        <strain evidence="3 4">LV-8.1</strain>
    </source>
</reference>
<dbReference type="AlphaFoldDB" id="A0A3R6ZUW7"/>
<dbReference type="SUPFAM" id="SSF47413">
    <property type="entry name" value="lambda repressor-like DNA-binding domains"/>
    <property type="match status" value="1"/>
</dbReference>
<dbReference type="Pfam" id="PF06114">
    <property type="entry name" value="Peptidase_M78"/>
    <property type="match status" value="1"/>
</dbReference>
<name>A0A3R6ZUW7_9LACO</name>